<evidence type="ECO:0000313" key="2">
    <source>
        <dbReference type="EMBL" id="VEL21758.1"/>
    </source>
</evidence>
<comment type="caution">
    <text evidence="2">The sequence shown here is derived from an EMBL/GenBank/DDBJ whole genome shotgun (WGS) entry which is preliminary data.</text>
</comment>
<protein>
    <submittedName>
        <fullName evidence="2">Uncharacterized protein</fullName>
    </submittedName>
</protein>
<feature type="region of interest" description="Disordered" evidence="1">
    <location>
        <begin position="58"/>
        <end position="133"/>
    </location>
</feature>
<gene>
    <name evidence="2" type="ORF">PXEA_LOCUS15198</name>
</gene>
<evidence type="ECO:0000256" key="1">
    <source>
        <dbReference type="SAM" id="MobiDB-lite"/>
    </source>
</evidence>
<keyword evidence="3" id="KW-1185">Reference proteome</keyword>
<dbReference type="AlphaFoldDB" id="A0A448WWD8"/>
<proteinExistence type="predicted"/>
<organism evidence="2 3">
    <name type="scientific">Protopolystoma xenopodis</name>
    <dbReference type="NCBI Taxonomy" id="117903"/>
    <lineage>
        <taxon>Eukaryota</taxon>
        <taxon>Metazoa</taxon>
        <taxon>Spiralia</taxon>
        <taxon>Lophotrochozoa</taxon>
        <taxon>Platyhelminthes</taxon>
        <taxon>Monogenea</taxon>
        <taxon>Polyopisthocotylea</taxon>
        <taxon>Polystomatidea</taxon>
        <taxon>Polystomatidae</taxon>
        <taxon>Protopolystoma</taxon>
    </lineage>
</organism>
<reference evidence="2" key="1">
    <citation type="submission" date="2018-11" db="EMBL/GenBank/DDBJ databases">
        <authorList>
            <consortium name="Pathogen Informatics"/>
        </authorList>
    </citation>
    <scope>NUCLEOTIDE SEQUENCE</scope>
</reference>
<dbReference type="EMBL" id="CAAALY010052936">
    <property type="protein sequence ID" value="VEL21758.1"/>
    <property type="molecule type" value="Genomic_DNA"/>
</dbReference>
<accession>A0A448WWD8</accession>
<evidence type="ECO:0000313" key="3">
    <source>
        <dbReference type="Proteomes" id="UP000784294"/>
    </source>
</evidence>
<name>A0A448WWD8_9PLAT</name>
<dbReference type="Proteomes" id="UP000784294">
    <property type="component" value="Unassembled WGS sequence"/>
</dbReference>
<feature type="compositionally biased region" description="Polar residues" evidence="1">
    <location>
        <begin position="58"/>
        <end position="79"/>
    </location>
</feature>
<sequence>METSLDLLDYILSSVPQGPLLNHYGSLDGTGGGFGTASTPSDGSFSAESFTGVALRNSSLSSMSGNGQMDNESSGSPQSLLAPGHSEDGLNRTLSTPADPVSRATGPAKRSAQSGSETGLASGDVSDDKDTHNLREQISDLIRMEFEAPALTRTQAFQRRHASG</sequence>